<dbReference type="PANTHER" id="PTHR32385">
    <property type="entry name" value="MANNOSYL PHOSPHORYLINOSITOL CERAMIDE SYNTHASE"/>
    <property type="match status" value="1"/>
</dbReference>
<dbReference type="Proteomes" id="UP001324270">
    <property type="component" value="Unassembled WGS sequence"/>
</dbReference>
<evidence type="ECO:0000313" key="3">
    <source>
        <dbReference type="Proteomes" id="UP001324270"/>
    </source>
</evidence>
<dbReference type="Pfam" id="PF04488">
    <property type="entry name" value="Gly_transf_sug"/>
    <property type="match status" value="1"/>
</dbReference>
<dbReference type="PANTHER" id="PTHR32385:SF15">
    <property type="entry name" value="INOSITOL PHOSPHOCERAMIDE MANNOSYLTRANSFERASE 1"/>
    <property type="match status" value="1"/>
</dbReference>
<dbReference type="Gene3D" id="3.90.550.20">
    <property type="match status" value="1"/>
</dbReference>
<dbReference type="EMBL" id="JAYKBV010000003">
    <property type="protein sequence ID" value="MEB3039593.1"/>
    <property type="molecule type" value="Genomic_DNA"/>
</dbReference>
<reference evidence="2 3" key="1">
    <citation type="submission" date="2023-12" db="EMBL/GenBank/DDBJ databases">
        <title>Genomic sequences of Capnocytophaga and Parvimonas strains.</title>
        <authorList>
            <person name="Watt R.M."/>
            <person name="Wang M."/>
            <person name="Yang T."/>
            <person name="Tong W.M."/>
        </authorList>
    </citation>
    <scope>NUCLEOTIDE SEQUENCE [LARGE SCALE GENOMIC DNA]</scope>
    <source>
        <strain evidence="2 3">CCUG 13156</strain>
    </source>
</reference>
<dbReference type="RefSeq" id="WP_323978850.1">
    <property type="nucleotide sequence ID" value="NZ_JAYKBV010000003.1"/>
</dbReference>
<accession>A0ABU5YA89</accession>
<dbReference type="InterPro" id="IPR029044">
    <property type="entry name" value="Nucleotide-diphossugar_trans"/>
</dbReference>
<protein>
    <submittedName>
        <fullName evidence="2">Glycosyltransferase</fullName>
    </submittedName>
</protein>
<sequence length="248" mass="29204">MIPKKIHYCWLSNNPLPELAQRCLASWKKKLPDYEIILWDLNKFDINSCLWTKECFDSKKYAFAADYIRLYALYTEGGIYLDSDVEVIRSFDLFLNYKSFIGFETSGDIEPAIIGAEPGSLWIKECLNHYKDRHFIKPDNSFDTKPLPLIVEKELKKTLNIKNFNRTKIFKNDKISIYPSEYFSPKSFHTKDIYITNNTVCIHHFDGSWIKSSFFNKIKIISHLFIIRLVGRSSHKKIVNLIRKIITK</sequence>
<gene>
    <name evidence="2" type="ORF">VJJ49_02635</name>
</gene>
<dbReference type="InterPro" id="IPR051706">
    <property type="entry name" value="Glycosyltransferase_domain"/>
</dbReference>
<keyword evidence="3" id="KW-1185">Reference proteome</keyword>
<name>A0ABU5YA89_9FLAO</name>
<evidence type="ECO:0000313" key="2">
    <source>
        <dbReference type="EMBL" id="MEB3039593.1"/>
    </source>
</evidence>
<dbReference type="InterPro" id="IPR007577">
    <property type="entry name" value="GlycoTrfase_DXD_sugar-bd_CS"/>
</dbReference>
<organism evidence="2 3">
    <name type="scientific">Capnocytophaga gingivalis</name>
    <dbReference type="NCBI Taxonomy" id="1017"/>
    <lineage>
        <taxon>Bacteria</taxon>
        <taxon>Pseudomonadati</taxon>
        <taxon>Bacteroidota</taxon>
        <taxon>Flavobacteriia</taxon>
        <taxon>Flavobacteriales</taxon>
        <taxon>Flavobacteriaceae</taxon>
        <taxon>Capnocytophaga</taxon>
    </lineage>
</organism>
<evidence type="ECO:0000256" key="1">
    <source>
        <dbReference type="ARBA" id="ARBA00022679"/>
    </source>
</evidence>
<comment type="caution">
    <text evidence="2">The sequence shown here is derived from an EMBL/GenBank/DDBJ whole genome shotgun (WGS) entry which is preliminary data.</text>
</comment>
<dbReference type="SUPFAM" id="SSF53448">
    <property type="entry name" value="Nucleotide-diphospho-sugar transferases"/>
    <property type="match status" value="1"/>
</dbReference>
<proteinExistence type="predicted"/>
<keyword evidence="1" id="KW-0808">Transferase</keyword>